<dbReference type="Pfam" id="PF07536">
    <property type="entry name" value="HWE_HK"/>
    <property type="match status" value="1"/>
</dbReference>
<dbReference type="Pfam" id="PF13426">
    <property type="entry name" value="PAS_9"/>
    <property type="match status" value="1"/>
</dbReference>
<organism evidence="18 19">
    <name type="scientific">Sulfitobacter delicatus</name>
    <dbReference type="NCBI Taxonomy" id="218672"/>
    <lineage>
        <taxon>Bacteria</taxon>
        <taxon>Pseudomonadati</taxon>
        <taxon>Pseudomonadota</taxon>
        <taxon>Alphaproteobacteria</taxon>
        <taxon>Rhodobacterales</taxon>
        <taxon>Roseobacteraceae</taxon>
        <taxon>Sulfitobacter</taxon>
    </lineage>
</organism>
<dbReference type="Gene3D" id="3.30.450.20">
    <property type="entry name" value="PAS domain"/>
    <property type="match status" value="1"/>
</dbReference>
<keyword evidence="13" id="KW-0157">Chromophore</keyword>
<evidence type="ECO:0000256" key="6">
    <source>
        <dbReference type="ARBA" id="ARBA00022630"/>
    </source>
</evidence>
<evidence type="ECO:0000256" key="12">
    <source>
        <dbReference type="ARBA" id="ARBA00022840"/>
    </source>
</evidence>
<dbReference type="InterPro" id="IPR035965">
    <property type="entry name" value="PAS-like_dom_sf"/>
</dbReference>
<dbReference type="SMART" id="SM00911">
    <property type="entry name" value="HWE_HK"/>
    <property type="match status" value="1"/>
</dbReference>
<dbReference type="SMART" id="SM00091">
    <property type="entry name" value="PAS"/>
    <property type="match status" value="1"/>
</dbReference>
<keyword evidence="9" id="KW-0677">Repeat</keyword>
<dbReference type="InterPro" id="IPR000014">
    <property type="entry name" value="PAS"/>
</dbReference>
<evidence type="ECO:0000256" key="5">
    <source>
        <dbReference type="ARBA" id="ARBA00022606"/>
    </source>
</evidence>
<keyword evidence="8" id="KW-0808">Transferase</keyword>
<dbReference type="InterPro" id="IPR001610">
    <property type="entry name" value="PAC"/>
</dbReference>
<evidence type="ECO:0000256" key="9">
    <source>
        <dbReference type="ARBA" id="ARBA00022737"/>
    </source>
</evidence>
<evidence type="ECO:0000259" key="16">
    <source>
        <dbReference type="PROSITE" id="PS50112"/>
    </source>
</evidence>
<evidence type="ECO:0000256" key="4">
    <source>
        <dbReference type="ARBA" id="ARBA00022553"/>
    </source>
</evidence>
<keyword evidence="3" id="KW-0600">Photoreceptor protein</keyword>
<dbReference type="SUPFAM" id="SSF55785">
    <property type="entry name" value="PYP-like sensor domain (PAS domain)"/>
    <property type="match status" value="1"/>
</dbReference>
<dbReference type="EMBL" id="FNBP01000001">
    <property type="protein sequence ID" value="SDF07700.1"/>
    <property type="molecule type" value="Genomic_DNA"/>
</dbReference>
<keyword evidence="12" id="KW-0067">ATP-binding</keyword>
<dbReference type="SUPFAM" id="SSF55874">
    <property type="entry name" value="ATPase domain of HSP90 chaperone/DNA topoisomerase II/histidine kinase"/>
    <property type="match status" value="1"/>
</dbReference>
<proteinExistence type="predicted"/>
<evidence type="ECO:0000256" key="7">
    <source>
        <dbReference type="ARBA" id="ARBA00022643"/>
    </source>
</evidence>
<keyword evidence="19" id="KW-1185">Reference proteome</keyword>
<evidence type="ECO:0000256" key="8">
    <source>
        <dbReference type="ARBA" id="ARBA00022679"/>
    </source>
</evidence>
<accession>A0A1G7I4Q3</accession>
<dbReference type="SMART" id="SM00086">
    <property type="entry name" value="PAC"/>
    <property type="match status" value="1"/>
</dbReference>
<dbReference type="Gene3D" id="3.30.565.10">
    <property type="entry name" value="Histidine kinase-like ATPase, C-terminal domain"/>
    <property type="match status" value="1"/>
</dbReference>
<dbReference type="InterPro" id="IPR011102">
    <property type="entry name" value="Sig_transdc_His_kinase_HWE"/>
</dbReference>
<dbReference type="Proteomes" id="UP000199399">
    <property type="component" value="Unassembled WGS sequence"/>
</dbReference>
<dbReference type="EC" id="2.7.13.3" evidence="2"/>
<evidence type="ECO:0000313" key="19">
    <source>
        <dbReference type="Proteomes" id="UP000199399"/>
    </source>
</evidence>
<keyword evidence="11" id="KW-0418">Kinase</keyword>
<dbReference type="PANTHER" id="PTHR41523">
    <property type="entry name" value="TWO-COMPONENT SYSTEM SENSOR PROTEIN"/>
    <property type="match status" value="1"/>
</dbReference>
<dbReference type="AlphaFoldDB" id="A0A1G7I4Q3"/>
<evidence type="ECO:0000256" key="10">
    <source>
        <dbReference type="ARBA" id="ARBA00022741"/>
    </source>
</evidence>
<keyword evidence="4" id="KW-0597">Phosphoprotein</keyword>
<dbReference type="GO" id="GO:0009881">
    <property type="term" value="F:photoreceptor activity"/>
    <property type="evidence" value="ECO:0007669"/>
    <property type="project" value="UniProtKB-KW"/>
</dbReference>
<dbReference type="InterPro" id="IPR000700">
    <property type="entry name" value="PAS-assoc_C"/>
</dbReference>
<evidence type="ECO:0000256" key="15">
    <source>
        <dbReference type="ARBA" id="ARBA00023170"/>
    </source>
</evidence>
<dbReference type="GO" id="GO:0004673">
    <property type="term" value="F:protein histidine kinase activity"/>
    <property type="evidence" value="ECO:0007669"/>
    <property type="project" value="UniProtKB-EC"/>
</dbReference>
<protein>
    <recommendedName>
        <fullName evidence="2">histidine kinase</fullName>
        <ecNumber evidence="2">2.7.13.3</ecNumber>
    </recommendedName>
</protein>
<keyword evidence="7" id="KW-0288">FMN</keyword>
<evidence type="ECO:0000259" key="17">
    <source>
        <dbReference type="PROSITE" id="PS50113"/>
    </source>
</evidence>
<dbReference type="InterPro" id="IPR036890">
    <property type="entry name" value="HATPase_C_sf"/>
</dbReference>
<evidence type="ECO:0000256" key="11">
    <source>
        <dbReference type="ARBA" id="ARBA00022777"/>
    </source>
</evidence>
<keyword evidence="10" id="KW-0547">Nucleotide-binding</keyword>
<dbReference type="RefSeq" id="WP_093738451.1">
    <property type="nucleotide sequence ID" value="NZ_FNBP01000001.1"/>
</dbReference>
<evidence type="ECO:0000256" key="1">
    <source>
        <dbReference type="ARBA" id="ARBA00000085"/>
    </source>
</evidence>
<evidence type="ECO:0000256" key="3">
    <source>
        <dbReference type="ARBA" id="ARBA00022543"/>
    </source>
</evidence>
<evidence type="ECO:0000256" key="14">
    <source>
        <dbReference type="ARBA" id="ARBA00023026"/>
    </source>
</evidence>
<dbReference type="GO" id="GO:0005524">
    <property type="term" value="F:ATP binding"/>
    <property type="evidence" value="ECO:0007669"/>
    <property type="project" value="UniProtKB-KW"/>
</dbReference>
<dbReference type="OrthoDB" id="489241at2"/>
<feature type="domain" description="PAC" evidence="17">
    <location>
        <begin position="90"/>
        <end position="142"/>
    </location>
</feature>
<dbReference type="CDD" id="cd00130">
    <property type="entry name" value="PAS"/>
    <property type="match status" value="1"/>
</dbReference>
<reference evidence="19" key="1">
    <citation type="submission" date="2016-10" db="EMBL/GenBank/DDBJ databases">
        <authorList>
            <person name="Varghese N."/>
            <person name="Submissions S."/>
        </authorList>
    </citation>
    <scope>NUCLEOTIDE SEQUENCE [LARGE SCALE GENOMIC DNA]</scope>
    <source>
        <strain evidence="19">DSM 16477</strain>
    </source>
</reference>
<name>A0A1G7I4Q3_9RHOB</name>
<comment type="catalytic activity">
    <reaction evidence="1">
        <text>ATP + protein L-histidine = ADP + protein N-phospho-L-histidine.</text>
        <dbReference type="EC" id="2.7.13.3"/>
    </reaction>
</comment>
<dbReference type="NCBIfam" id="TIGR00229">
    <property type="entry name" value="sensory_box"/>
    <property type="match status" value="1"/>
</dbReference>
<dbReference type="PROSITE" id="PS50113">
    <property type="entry name" value="PAC"/>
    <property type="match status" value="1"/>
</dbReference>
<dbReference type="PROSITE" id="PS50112">
    <property type="entry name" value="PAS"/>
    <property type="match status" value="1"/>
</dbReference>
<evidence type="ECO:0000256" key="13">
    <source>
        <dbReference type="ARBA" id="ARBA00022991"/>
    </source>
</evidence>
<sequence length="336" mass="37253">MSNTEAAQTRPVSHEDILGKAVRHARLPLCITDPKLPDNPIVYVNAAFTELTGYALEEIVGQNCRFLQGPETTRDSIDTVREILLDRRVDTVEILNYRKNGSTFVNALQLGPINDEDGNLAFFFGSQLDVSERRRAEREHRELADEELLHRLRNIVNVMTAMVRMTAREEADPKEFADKVMERLSALGAAHFETIGRSDQTEIDFATLMEPIARAYTSGRGGQIQLSGMNPVISHQLVSPLTLALHELATNAVKHGALSTPQGRVTLDVTKLHSPARMQFTWQETGGPEVAKPRRSSGSKIIQSLTRAAGGTLSYEWRREGLVATAEFPITALLQS</sequence>
<keyword evidence="5" id="KW-0716">Sensory transduction</keyword>
<evidence type="ECO:0000256" key="2">
    <source>
        <dbReference type="ARBA" id="ARBA00012438"/>
    </source>
</evidence>
<evidence type="ECO:0000313" key="18">
    <source>
        <dbReference type="EMBL" id="SDF07700.1"/>
    </source>
</evidence>
<feature type="domain" description="PAS" evidence="16">
    <location>
        <begin position="38"/>
        <end position="87"/>
    </location>
</feature>
<gene>
    <name evidence="18" type="ORF">SAMN04489759_101306</name>
</gene>
<keyword evidence="6" id="KW-0285">Flavoprotein</keyword>
<keyword evidence="14" id="KW-0843">Virulence</keyword>
<dbReference type="PANTHER" id="PTHR41523:SF8">
    <property type="entry name" value="ETHYLENE RESPONSE SENSOR PROTEIN"/>
    <property type="match status" value="1"/>
</dbReference>
<keyword evidence="15" id="KW-0675">Receptor</keyword>
<dbReference type="STRING" id="218672.SAMN04489759_101306"/>